<evidence type="ECO:0000256" key="16">
    <source>
        <dbReference type="SAM" id="Phobius"/>
    </source>
</evidence>
<dbReference type="EMBL" id="PDLM01000003">
    <property type="protein sequence ID" value="RDW81840.1"/>
    <property type="molecule type" value="Genomic_DNA"/>
</dbReference>
<gene>
    <name evidence="19" type="ORF">BP6252_02952</name>
</gene>
<proteinExistence type="inferred from homology"/>
<dbReference type="AlphaFoldDB" id="A0A3D8S6K9"/>
<keyword evidence="6" id="KW-0325">Glycoprotein</keyword>
<dbReference type="SMART" id="SM00747">
    <property type="entry name" value="CFEM"/>
    <property type="match status" value="1"/>
</dbReference>
<feature type="transmembrane region" description="Helical" evidence="16">
    <location>
        <begin position="183"/>
        <end position="203"/>
    </location>
</feature>
<evidence type="ECO:0000256" key="3">
    <source>
        <dbReference type="ARBA" id="ARBA00004613"/>
    </source>
</evidence>
<evidence type="ECO:0000256" key="14">
    <source>
        <dbReference type="PROSITE-ProRule" id="PRU01356"/>
    </source>
</evidence>
<evidence type="ECO:0000256" key="7">
    <source>
        <dbReference type="ARBA" id="ARBA00022692"/>
    </source>
</evidence>
<dbReference type="Pfam" id="PF05730">
    <property type="entry name" value="CFEM"/>
    <property type="match status" value="1"/>
</dbReference>
<comment type="subcellular location">
    <subcellularLocation>
        <location evidence="2">Membrane</location>
        <topology evidence="2">Lipid-anchor</topology>
        <topology evidence="2">GPI-anchor</topology>
    </subcellularLocation>
    <subcellularLocation>
        <location evidence="1">Membrane</location>
        <topology evidence="1">Multi-pass membrane protein</topology>
    </subcellularLocation>
    <subcellularLocation>
        <location evidence="3">Secreted</location>
    </subcellularLocation>
</comment>
<keyword evidence="7 16" id="KW-0812">Transmembrane</keyword>
<evidence type="ECO:0000256" key="13">
    <source>
        <dbReference type="ARBA" id="ARBA00038359"/>
    </source>
</evidence>
<dbReference type="PROSITE" id="PS52012">
    <property type="entry name" value="CFEM"/>
    <property type="match status" value="1"/>
</dbReference>
<keyword evidence="12" id="KW-0449">Lipoprotein</keyword>
<evidence type="ECO:0000256" key="4">
    <source>
        <dbReference type="ARBA" id="ARBA00010031"/>
    </source>
</evidence>
<evidence type="ECO:0000256" key="1">
    <source>
        <dbReference type="ARBA" id="ARBA00004141"/>
    </source>
</evidence>
<evidence type="ECO:0000256" key="15">
    <source>
        <dbReference type="SAM" id="MobiDB-lite"/>
    </source>
</evidence>
<dbReference type="InterPro" id="IPR052337">
    <property type="entry name" value="SAT4-like"/>
</dbReference>
<dbReference type="InterPro" id="IPR049326">
    <property type="entry name" value="Rhodopsin_dom_fungi"/>
</dbReference>
<evidence type="ECO:0000256" key="6">
    <source>
        <dbReference type="ARBA" id="ARBA00022622"/>
    </source>
</evidence>
<feature type="disulfide bond" evidence="14">
    <location>
        <begin position="37"/>
        <end position="68"/>
    </location>
</feature>
<feature type="region of interest" description="Disordered" evidence="15">
    <location>
        <begin position="408"/>
        <end position="446"/>
    </location>
</feature>
<keyword evidence="10 16" id="KW-0472">Membrane</keyword>
<keyword evidence="8 17" id="KW-0732">Signal</keyword>
<keyword evidence="11 14" id="KW-1015">Disulfide bond</keyword>
<feature type="transmembrane region" description="Helical" evidence="16">
    <location>
        <begin position="102"/>
        <end position="121"/>
    </location>
</feature>
<evidence type="ECO:0000256" key="8">
    <source>
        <dbReference type="ARBA" id="ARBA00022729"/>
    </source>
</evidence>
<evidence type="ECO:0000256" key="5">
    <source>
        <dbReference type="ARBA" id="ARBA00022525"/>
    </source>
</evidence>
<feature type="transmembrane region" description="Helical" evidence="16">
    <location>
        <begin position="215"/>
        <end position="241"/>
    </location>
</feature>
<evidence type="ECO:0000256" key="17">
    <source>
        <dbReference type="SAM" id="SignalP"/>
    </source>
</evidence>
<dbReference type="GO" id="GO:0005576">
    <property type="term" value="C:extracellular region"/>
    <property type="evidence" value="ECO:0007669"/>
    <property type="project" value="UniProtKB-SubCell"/>
</dbReference>
<dbReference type="PANTHER" id="PTHR33048:SF160">
    <property type="entry name" value="SAT4 FAMILY MEMBRANE PROTEIN"/>
    <property type="match status" value="1"/>
</dbReference>
<evidence type="ECO:0000256" key="9">
    <source>
        <dbReference type="ARBA" id="ARBA00022989"/>
    </source>
</evidence>
<name>A0A3D8S6K9_9HELO</name>
<reference evidence="19 20" key="1">
    <citation type="journal article" date="2018" name="IMA Fungus">
        <title>IMA Genome-F 9: Draft genome sequence of Annulohypoxylon stygium, Aspergillus mulundensis, Berkeleyomyces basicola (syn. Thielaviopsis basicola), Ceratocystis smalleyi, two Cercospora beticola strains, Coleophoma cylindrospora, Fusarium fracticaudum, Phialophora cf. hyalina, and Morchella septimelata.</title>
        <authorList>
            <person name="Wingfield B.D."/>
            <person name="Bills G.F."/>
            <person name="Dong Y."/>
            <person name="Huang W."/>
            <person name="Nel W.J."/>
            <person name="Swalarsk-Parry B.S."/>
            <person name="Vaghefi N."/>
            <person name="Wilken P.M."/>
            <person name="An Z."/>
            <person name="de Beer Z.W."/>
            <person name="De Vos L."/>
            <person name="Chen L."/>
            <person name="Duong T.A."/>
            <person name="Gao Y."/>
            <person name="Hammerbacher A."/>
            <person name="Kikkert J.R."/>
            <person name="Li Y."/>
            <person name="Li H."/>
            <person name="Li K."/>
            <person name="Li Q."/>
            <person name="Liu X."/>
            <person name="Ma X."/>
            <person name="Naidoo K."/>
            <person name="Pethybridge S.J."/>
            <person name="Sun J."/>
            <person name="Steenkamp E.T."/>
            <person name="van der Nest M.A."/>
            <person name="van Wyk S."/>
            <person name="Wingfield M.J."/>
            <person name="Xiong C."/>
            <person name="Yue Q."/>
            <person name="Zhang X."/>
        </authorList>
    </citation>
    <scope>NUCLEOTIDE SEQUENCE [LARGE SCALE GENOMIC DNA]</scope>
    <source>
        <strain evidence="19 20">BP6252</strain>
    </source>
</reference>
<feature type="chain" id="PRO_5017580920" description="CFEM domain-containing protein" evidence="17">
    <location>
        <begin position="21"/>
        <end position="446"/>
    </location>
</feature>
<dbReference type="Proteomes" id="UP000256645">
    <property type="component" value="Unassembled WGS sequence"/>
</dbReference>
<feature type="compositionally biased region" description="Low complexity" evidence="15">
    <location>
        <begin position="410"/>
        <end position="421"/>
    </location>
</feature>
<comment type="similarity">
    <text evidence="4">Belongs to the RBT5 family.</text>
</comment>
<feature type="transmembrane region" description="Helical" evidence="16">
    <location>
        <begin position="133"/>
        <end position="163"/>
    </location>
</feature>
<feature type="signal peptide" evidence="17">
    <location>
        <begin position="1"/>
        <end position="20"/>
    </location>
</feature>
<keyword evidence="9 16" id="KW-1133">Transmembrane helix</keyword>
<evidence type="ECO:0000313" key="20">
    <source>
        <dbReference type="Proteomes" id="UP000256645"/>
    </source>
</evidence>
<keyword evidence="6" id="KW-0336">GPI-anchor</keyword>
<comment type="caution">
    <text evidence="14">Lacks conserved residue(s) required for the propagation of feature annotation.</text>
</comment>
<protein>
    <recommendedName>
        <fullName evidence="18">CFEM domain-containing protein</fullName>
    </recommendedName>
</protein>
<feature type="disulfide bond" evidence="14">
    <location>
        <begin position="33"/>
        <end position="73"/>
    </location>
</feature>
<dbReference type="InterPro" id="IPR008427">
    <property type="entry name" value="Extracellular_membr_CFEM_dom"/>
</dbReference>
<keyword evidence="20" id="KW-1185">Reference proteome</keyword>
<feature type="disulfide bond" evidence="14">
    <location>
        <begin position="56"/>
        <end position="89"/>
    </location>
</feature>
<keyword evidence="5" id="KW-0964">Secreted</keyword>
<evidence type="ECO:0000313" key="19">
    <source>
        <dbReference type="EMBL" id="RDW81840.1"/>
    </source>
</evidence>
<feature type="domain" description="CFEM" evidence="18">
    <location>
        <begin position="5"/>
        <end position="113"/>
    </location>
</feature>
<sequence>MRLISSVCFLGVAFIGFCQGASFAELASQLPACGLSCMETALSQSSCTLANSTCICTDTTLLASATACVATSCTVKEELKVVKIQQDGCGVPVQSQQTKVRVIAHLFCALAEICVILRIWTKLQLTDRLSPDDWTIIVSGVLIIPYWYFGGALVNLGLGLNMYDANIDTLNTYFQYFWVDELLYLNLLAVTKVSLLFFLVKIFPSRSFRVTCWSVGALCVGIAVSFSAATVFSCQPISHVWNEWQGTAVSGTCNNINLQTYMAGAINIVQDFTILLLPLPELYRLQVSMRKKVQLFFMFSVGLLYDIPPPLLHLDYVEVVIWSIIESTLGVVCACMPSLRQLLGQCGSGGLFGSTDKGLSTAGNSRIYQSRSYKIENKLRSQNDEFHELASITNGNCGNASSFHTIHKASSPSISESSQQQATLDGREDEQKSTAHVWVKHQSIHD</sequence>
<dbReference type="PANTHER" id="PTHR33048">
    <property type="entry name" value="PTH11-LIKE INTEGRAL MEMBRANE PROTEIN (AFU_ORTHOLOGUE AFUA_5G11245)"/>
    <property type="match status" value="1"/>
</dbReference>
<evidence type="ECO:0000256" key="10">
    <source>
        <dbReference type="ARBA" id="ARBA00023136"/>
    </source>
</evidence>
<comment type="caution">
    <text evidence="19">The sequence shown here is derived from an EMBL/GenBank/DDBJ whole genome shotgun (WGS) entry which is preliminary data.</text>
</comment>
<feature type="disulfide bond" evidence="14">
    <location>
        <begin position="47"/>
        <end position="54"/>
    </location>
</feature>
<evidence type="ECO:0000256" key="12">
    <source>
        <dbReference type="ARBA" id="ARBA00023288"/>
    </source>
</evidence>
<organism evidence="19 20">
    <name type="scientific">Coleophoma cylindrospora</name>
    <dbReference type="NCBI Taxonomy" id="1849047"/>
    <lineage>
        <taxon>Eukaryota</taxon>
        <taxon>Fungi</taxon>
        <taxon>Dikarya</taxon>
        <taxon>Ascomycota</taxon>
        <taxon>Pezizomycotina</taxon>
        <taxon>Leotiomycetes</taxon>
        <taxon>Helotiales</taxon>
        <taxon>Dermateaceae</taxon>
        <taxon>Coleophoma</taxon>
    </lineage>
</organism>
<dbReference type="Pfam" id="PF20684">
    <property type="entry name" value="Fung_rhodopsin"/>
    <property type="match status" value="2"/>
</dbReference>
<comment type="similarity">
    <text evidence="13">Belongs to the SAT4 family.</text>
</comment>
<accession>A0A3D8S6K9</accession>
<evidence type="ECO:0000256" key="2">
    <source>
        <dbReference type="ARBA" id="ARBA00004589"/>
    </source>
</evidence>
<evidence type="ECO:0000256" key="11">
    <source>
        <dbReference type="ARBA" id="ARBA00023157"/>
    </source>
</evidence>
<dbReference type="OrthoDB" id="2496787at2759"/>
<evidence type="ECO:0000259" key="18">
    <source>
        <dbReference type="PROSITE" id="PS52012"/>
    </source>
</evidence>
<dbReference type="GO" id="GO:0098552">
    <property type="term" value="C:side of membrane"/>
    <property type="evidence" value="ECO:0007669"/>
    <property type="project" value="UniProtKB-KW"/>
</dbReference>